<dbReference type="Pfam" id="PF00005">
    <property type="entry name" value="ABC_tran"/>
    <property type="match status" value="1"/>
</dbReference>
<dbReference type="GO" id="GO:0005524">
    <property type="term" value="F:ATP binding"/>
    <property type="evidence" value="ECO:0007669"/>
    <property type="project" value="UniProtKB-KW"/>
</dbReference>
<dbReference type="eggNOG" id="COG1131">
    <property type="taxonomic scope" value="Bacteria"/>
</dbReference>
<keyword evidence="9" id="KW-1185">Reference proteome</keyword>
<evidence type="ECO:0000313" key="7">
    <source>
        <dbReference type="EMBL" id="EOT64872.1"/>
    </source>
</evidence>
<evidence type="ECO:0000259" key="5">
    <source>
        <dbReference type="PROSITE" id="PS50893"/>
    </source>
</evidence>
<dbReference type="SUPFAM" id="SSF52540">
    <property type="entry name" value="P-loop containing nucleoside triphosphate hydrolases"/>
    <property type="match status" value="1"/>
</dbReference>
<accession>R2RTU6</accession>
<dbReference type="OrthoDB" id="9804819at2"/>
<reference evidence="7 9" key="2">
    <citation type="submission" date="2013-03" db="EMBL/GenBank/DDBJ databases">
        <title>The Genome Sequence of Enterococcus malodoratus ATCC_43197 (PacBio/Illumina hybrid assembly).</title>
        <authorList>
            <consortium name="The Broad Institute Genomics Platform"/>
            <consortium name="The Broad Institute Genome Sequencing Center for Infectious Disease"/>
            <person name="Earl A."/>
            <person name="Russ C."/>
            <person name="Gilmore M."/>
            <person name="Surin D."/>
            <person name="Walker B."/>
            <person name="Young S."/>
            <person name="Zeng Q."/>
            <person name="Gargeya S."/>
            <person name="Fitzgerald M."/>
            <person name="Haas B."/>
            <person name="Abouelleil A."/>
            <person name="Allen A.W."/>
            <person name="Alvarado L."/>
            <person name="Arachchi H.M."/>
            <person name="Berlin A.M."/>
            <person name="Chapman S.B."/>
            <person name="Gainer-Dewar J."/>
            <person name="Goldberg J."/>
            <person name="Griggs A."/>
            <person name="Gujja S."/>
            <person name="Hansen M."/>
            <person name="Howarth C."/>
            <person name="Imamovic A."/>
            <person name="Ireland A."/>
            <person name="Larimer J."/>
            <person name="McCowan C."/>
            <person name="Murphy C."/>
            <person name="Pearson M."/>
            <person name="Poon T.W."/>
            <person name="Priest M."/>
            <person name="Roberts A."/>
            <person name="Saif S."/>
            <person name="Shea T."/>
            <person name="Sisk P."/>
            <person name="Sykes S."/>
            <person name="Wortman J."/>
            <person name="Nusbaum C."/>
            <person name="Birren B."/>
        </authorList>
    </citation>
    <scope>NUCLEOTIDE SEQUENCE [LARGE SCALE GENOMIC DNA]</scope>
    <source>
        <strain evidence="7 9">ATCC 43197</strain>
    </source>
</reference>
<organism evidence="6 8">
    <name type="scientific">Enterococcus malodoratus ATCC 43197</name>
    <dbReference type="NCBI Taxonomy" id="1158601"/>
    <lineage>
        <taxon>Bacteria</taxon>
        <taxon>Bacillati</taxon>
        <taxon>Bacillota</taxon>
        <taxon>Bacilli</taxon>
        <taxon>Lactobacillales</taxon>
        <taxon>Enterococcaceae</taxon>
        <taxon>Enterococcus</taxon>
    </lineage>
</organism>
<dbReference type="Proteomes" id="UP000013783">
    <property type="component" value="Unassembled WGS sequence"/>
</dbReference>
<sequence length="303" mass="33841">MHPAISVNNLTKKYKEKSVVDALSFDIEKGSIMGLLGPNGAGKTTTLKMLTHLINKTTGEILINNLSLEAHPKQALQMVGASLDTPAFYNEFTALENLSYIAKLHENISTQKITQLLELVGLSAETTKKVRHYSLGMKQRLALARALIHEPKIVILDEPANGLDPQGMRKLYQLIRSLALEKQVTFIISSHQLSDMEELCTDVMILNKGKAILHGKTKELIQSTNDSIILSLEDSQKAFNWLQASPQIDLIDQHESDFHIQLKDISFDTFLKQLAASGLVIQRLSIKQKSLEDLFVELTEGWD</sequence>
<evidence type="ECO:0000313" key="8">
    <source>
        <dbReference type="Proteomes" id="UP000013783"/>
    </source>
</evidence>
<keyword evidence="4" id="KW-0067">ATP-binding</keyword>
<dbReference type="AlphaFoldDB" id="R2RTU6"/>
<evidence type="ECO:0000256" key="4">
    <source>
        <dbReference type="ARBA" id="ARBA00022840"/>
    </source>
</evidence>
<keyword evidence="3" id="KW-0547">Nucleotide-binding</keyword>
<dbReference type="Proteomes" id="UP000014148">
    <property type="component" value="Unassembled WGS sequence"/>
</dbReference>
<feature type="domain" description="ABC transporter" evidence="5">
    <location>
        <begin position="5"/>
        <end position="233"/>
    </location>
</feature>
<reference evidence="6 8" key="1">
    <citation type="submission" date="2013-02" db="EMBL/GenBank/DDBJ databases">
        <title>The Genome Sequence of Enterococcus malodoratus ATCC_43197.</title>
        <authorList>
            <consortium name="The Broad Institute Genome Sequencing Platform"/>
            <consortium name="The Broad Institute Genome Sequencing Center for Infectious Disease"/>
            <person name="Earl A.M."/>
            <person name="Gilmore M.S."/>
            <person name="Lebreton F."/>
            <person name="Walker B."/>
            <person name="Young S.K."/>
            <person name="Zeng Q."/>
            <person name="Gargeya S."/>
            <person name="Fitzgerald M."/>
            <person name="Haas B."/>
            <person name="Abouelleil A."/>
            <person name="Alvarado L."/>
            <person name="Arachchi H.M."/>
            <person name="Berlin A.M."/>
            <person name="Chapman S.B."/>
            <person name="Dewar J."/>
            <person name="Goldberg J."/>
            <person name="Griggs A."/>
            <person name="Gujja S."/>
            <person name="Hansen M."/>
            <person name="Howarth C."/>
            <person name="Imamovic A."/>
            <person name="Larimer J."/>
            <person name="McCowan C."/>
            <person name="Murphy C."/>
            <person name="Neiman D."/>
            <person name="Pearson M."/>
            <person name="Priest M."/>
            <person name="Roberts A."/>
            <person name="Saif S."/>
            <person name="Shea T."/>
            <person name="Sisk P."/>
            <person name="Sykes S."/>
            <person name="Wortman J."/>
            <person name="Nusbaum C."/>
            <person name="Birren B."/>
        </authorList>
    </citation>
    <scope>NUCLEOTIDE SEQUENCE [LARGE SCALE GENOMIC DNA]</scope>
    <source>
        <strain evidence="6 8">ATCC 43197</strain>
    </source>
</reference>
<dbReference type="STRING" id="71451.RV07_GL001283"/>
<comment type="similarity">
    <text evidence="1">Belongs to the ABC transporter superfamily.</text>
</comment>
<dbReference type="InterPro" id="IPR017871">
    <property type="entry name" value="ABC_transporter-like_CS"/>
</dbReference>
<protein>
    <recommendedName>
        <fullName evidence="5">ABC transporter domain-containing protein</fullName>
    </recommendedName>
</protein>
<dbReference type="EMBL" id="AJAK01000010">
    <property type="protein sequence ID" value="EOH79369.1"/>
    <property type="molecule type" value="Genomic_DNA"/>
</dbReference>
<dbReference type="InterPro" id="IPR025302">
    <property type="entry name" value="DrrA1/2-like_C"/>
</dbReference>
<dbReference type="PANTHER" id="PTHR43335:SF4">
    <property type="entry name" value="ABC TRANSPORTER, ATP-BINDING PROTEIN"/>
    <property type="match status" value="1"/>
</dbReference>
<keyword evidence="2" id="KW-0813">Transport</keyword>
<dbReference type="EMBL" id="ASWA01000004">
    <property type="protein sequence ID" value="EOT64872.1"/>
    <property type="molecule type" value="Genomic_DNA"/>
</dbReference>
<comment type="caution">
    <text evidence="6">The sequence shown here is derived from an EMBL/GenBank/DDBJ whole genome shotgun (WGS) entry which is preliminary data.</text>
</comment>
<evidence type="ECO:0000256" key="3">
    <source>
        <dbReference type="ARBA" id="ARBA00022741"/>
    </source>
</evidence>
<proteinExistence type="inferred from homology"/>
<dbReference type="InterPro" id="IPR003439">
    <property type="entry name" value="ABC_transporter-like_ATP-bd"/>
</dbReference>
<evidence type="ECO:0000313" key="9">
    <source>
        <dbReference type="Proteomes" id="UP000014148"/>
    </source>
</evidence>
<dbReference type="InterPro" id="IPR003593">
    <property type="entry name" value="AAA+_ATPase"/>
</dbReference>
<evidence type="ECO:0000256" key="1">
    <source>
        <dbReference type="ARBA" id="ARBA00005417"/>
    </source>
</evidence>
<dbReference type="RefSeq" id="WP_010740198.1">
    <property type="nucleotide sequence ID" value="NZ_KB946250.1"/>
</dbReference>
<gene>
    <name evidence="7" type="ORF">I585_04073</name>
    <name evidence="6" type="ORF">UAI_01347</name>
</gene>
<evidence type="ECO:0000313" key="6">
    <source>
        <dbReference type="EMBL" id="EOH79369.1"/>
    </source>
</evidence>
<dbReference type="Pfam" id="PF13732">
    <property type="entry name" value="DrrA1-3_C"/>
    <property type="match status" value="1"/>
</dbReference>
<name>R2RTU6_9ENTE</name>
<evidence type="ECO:0000256" key="2">
    <source>
        <dbReference type="ARBA" id="ARBA00022448"/>
    </source>
</evidence>
<dbReference type="SMART" id="SM00382">
    <property type="entry name" value="AAA"/>
    <property type="match status" value="1"/>
</dbReference>
<dbReference type="Gene3D" id="3.40.50.300">
    <property type="entry name" value="P-loop containing nucleotide triphosphate hydrolases"/>
    <property type="match status" value="1"/>
</dbReference>
<dbReference type="PATRIC" id="fig|1158601.3.peg.1313"/>
<dbReference type="PROSITE" id="PS50893">
    <property type="entry name" value="ABC_TRANSPORTER_2"/>
    <property type="match status" value="1"/>
</dbReference>
<dbReference type="GO" id="GO:0016887">
    <property type="term" value="F:ATP hydrolysis activity"/>
    <property type="evidence" value="ECO:0007669"/>
    <property type="project" value="InterPro"/>
</dbReference>
<dbReference type="PANTHER" id="PTHR43335">
    <property type="entry name" value="ABC TRANSPORTER, ATP-BINDING PROTEIN"/>
    <property type="match status" value="1"/>
</dbReference>
<dbReference type="InterPro" id="IPR027417">
    <property type="entry name" value="P-loop_NTPase"/>
</dbReference>
<dbReference type="PROSITE" id="PS00211">
    <property type="entry name" value="ABC_TRANSPORTER_1"/>
    <property type="match status" value="1"/>
</dbReference>